<reference evidence="4" key="1">
    <citation type="submission" date="2023-08" db="EMBL/GenBank/DDBJ databases">
        <title>Complete genome sequence of Shewanella oncorhynchi Z-P2, a siderophore putrebactin-producing bacterium.</title>
        <authorList>
            <person name="Zhang Y."/>
        </authorList>
    </citation>
    <scope>NUCLEOTIDE SEQUENCE</scope>
    <source>
        <strain evidence="4">Z-P2</strain>
    </source>
</reference>
<dbReference type="InterPro" id="IPR012336">
    <property type="entry name" value="Thioredoxin-like_fold"/>
</dbReference>
<dbReference type="Pfam" id="PF13192">
    <property type="entry name" value="Thioredoxin_3"/>
    <property type="match status" value="1"/>
</dbReference>
<keyword evidence="2" id="KW-0676">Redox-active center</keyword>
<evidence type="ECO:0000313" key="4">
    <source>
        <dbReference type="EMBL" id="WMB71238.1"/>
    </source>
</evidence>
<sequence length="80" mass="8716">MNIKILGTGCVKCQKLAEATFEAARALHLDYQLTKVTNIAEIMDYGVMSIPALVVDGQIKLTGRLASTDEIMVLLKAHVQ</sequence>
<dbReference type="EMBL" id="CP132914">
    <property type="protein sequence ID" value="WMB71238.1"/>
    <property type="molecule type" value="Genomic_DNA"/>
</dbReference>
<feature type="active site" description="Nucleophile" evidence="1">
    <location>
        <position position="13"/>
    </location>
</feature>
<keyword evidence="2" id="KW-1015">Disulfide bond</keyword>
<dbReference type="Proteomes" id="UP001236800">
    <property type="component" value="Chromosome"/>
</dbReference>
<evidence type="ECO:0000256" key="1">
    <source>
        <dbReference type="PIRSR" id="PIRSR037031-50"/>
    </source>
</evidence>
<dbReference type="InterPro" id="IPR005243">
    <property type="entry name" value="THIRX-like_proc"/>
</dbReference>
<dbReference type="PANTHER" id="PTHR36450">
    <property type="entry name" value="THIOREDOXIN"/>
    <property type="match status" value="1"/>
</dbReference>
<dbReference type="InterPro" id="IPR036249">
    <property type="entry name" value="Thioredoxin-like_sf"/>
</dbReference>
<feature type="disulfide bond" description="Redox-active" evidence="2">
    <location>
        <begin position="10"/>
        <end position="13"/>
    </location>
</feature>
<dbReference type="KEGG" id="sog:RA178_12375"/>
<feature type="active site" description="Nucleophile" evidence="1">
    <location>
        <position position="10"/>
    </location>
</feature>
<dbReference type="AlphaFoldDB" id="A0AA50KA83"/>
<proteinExistence type="predicted"/>
<dbReference type="GeneID" id="301339992"/>
<feature type="domain" description="Thioredoxin-like fold" evidence="3">
    <location>
        <begin position="1"/>
        <end position="75"/>
    </location>
</feature>
<dbReference type="Gene3D" id="3.40.30.10">
    <property type="entry name" value="Glutaredoxin"/>
    <property type="match status" value="1"/>
</dbReference>
<dbReference type="NCBIfam" id="TIGR00412">
    <property type="entry name" value="redox_disulf_2"/>
    <property type="match status" value="1"/>
</dbReference>
<accession>A0AA50KA83</accession>
<dbReference type="PANTHER" id="PTHR36450:SF1">
    <property type="entry name" value="THIOREDOXIN"/>
    <property type="match status" value="1"/>
</dbReference>
<name>A0AA50KA83_9GAMM</name>
<dbReference type="PIRSF" id="PIRSF037031">
    <property type="entry name" value="Redox_disulphide_2"/>
    <property type="match status" value="1"/>
</dbReference>
<evidence type="ECO:0000259" key="3">
    <source>
        <dbReference type="Pfam" id="PF13192"/>
    </source>
</evidence>
<protein>
    <submittedName>
        <fullName evidence="4">Thioredoxin family protein</fullName>
    </submittedName>
</protein>
<gene>
    <name evidence="4" type="ORF">RA178_12375</name>
</gene>
<organism evidence="4">
    <name type="scientific">Shewanella oncorhynchi</name>
    <dbReference type="NCBI Taxonomy" id="2726434"/>
    <lineage>
        <taxon>Bacteria</taxon>
        <taxon>Pseudomonadati</taxon>
        <taxon>Pseudomonadota</taxon>
        <taxon>Gammaproteobacteria</taxon>
        <taxon>Alteromonadales</taxon>
        <taxon>Shewanellaceae</taxon>
        <taxon>Shewanella</taxon>
    </lineage>
</organism>
<dbReference type="SUPFAM" id="SSF52833">
    <property type="entry name" value="Thioredoxin-like"/>
    <property type="match status" value="1"/>
</dbReference>
<dbReference type="RefSeq" id="WP_306682042.1">
    <property type="nucleotide sequence ID" value="NZ_CP132914.1"/>
</dbReference>
<evidence type="ECO:0000256" key="2">
    <source>
        <dbReference type="PIRSR" id="PIRSR037031-51"/>
    </source>
</evidence>